<dbReference type="InterPro" id="IPR013078">
    <property type="entry name" value="His_Pase_superF_clade-1"/>
</dbReference>
<evidence type="ECO:0008006" key="3">
    <source>
        <dbReference type="Google" id="ProtNLM"/>
    </source>
</evidence>
<gene>
    <name evidence="1" type="ORF">CKO28_12550</name>
</gene>
<dbReference type="PANTHER" id="PTHR47623:SF1">
    <property type="entry name" value="OS09G0287300 PROTEIN"/>
    <property type="match status" value="1"/>
</dbReference>
<dbReference type="SUPFAM" id="SSF53254">
    <property type="entry name" value="Phosphoglycerate mutase-like"/>
    <property type="match status" value="1"/>
</dbReference>
<dbReference type="CDD" id="cd07067">
    <property type="entry name" value="HP_PGM_like"/>
    <property type="match status" value="1"/>
</dbReference>
<evidence type="ECO:0000313" key="2">
    <source>
        <dbReference type="Proteomes" id="UP001296873"/>
    </source>
</evidence>
<comment type="caution">
    <text evidence="1">The sequence shown here is derived from an EMBL/GenBank/DDBJ whole genome shotgun (WGS) entry which is preliminary data.</text>
</comment>
<dbReference type="EMBL" id="NRRL01000032">
    <property type="protein sequence ID" value="MBK1668861.1"/>
    <property type="molecule type" value="Genomic_DNA"/>
</dbReference>
<dbReference type="InterPro" id="IPR029033">
    <property type="entry name" value="His_PPase_superfam"/>
</dbReference>
<dbReference type="RefSeq" id="WP_200341183.1">
    <property type="nucleotide sequence ID" value="NZ_NRRL01000032.1"/>
</dbReference>
<protein>
    <recommendedName>
        <fullName evidence="3">Phosphohistidine phosphatase</fullName>
    </recommendedName>
</protein>
<dbReference type="Proteomes" id="UP001296873">
    <property type="component" value="Unassembled WGS sequence"/>
</dbReference>
<dbReference type="Gene3D" id="3.40.50.1240">
    <property type="entry name" value="Phosphoglycerate mutase-like"/>
    <property type="match status" value="1"/>
</dbReference>
<accession>A0ABS1DFU7</accession>
<keyword evidence="2" id="KW-1185">Reference proteome</keyword>
<organism evidence="1 2">
    <name type="scientific">Rhodovibrio sodomensis</name>
    <dbReference type="NCBI Taxonomy" id="1088"/>
    <lineage>
        <taxon>Bacteria</taxon>
        <taxon>Pseudomonadati</taxon>
        <taxon>Pseudomonadota</taxon>
        <taxon>Alphaproteobacteria</taxon>
        <taxon>Rhodospirillales</taxon>
        <taxon>Rhodovibrionaceae</taxon>
        <taxon>Rhodovibrio</taxon>
    </lineage>
</organism>
<dbReference type="PANTHER" id="PTHR47623">
    <property type="entry name" value="OS09G0287300 PROTEIN"/>
    <property type="match status" value="1"/>
</dbReference>
<dbReference type="SMART" id="SM00855">
    <property type="entry name" value="PGAM"/>
    <property type="match status" value="1"/>
</dbReference>
<proteinExistence type="predicted"/>
<evidence type="ECO:0000313" key="1">
    <source>
        <dbReference type="EMBL" id="MBK1668861.1"/>
    </source>
</evidence>
<reference evidence="1 2" key="1">
    <citation type="journal article" date="2020" name="Microorganisms">
        <title>Osmotic Adaptation and Compatible Solute Biosynthesis of Phototrophic Bacteria as Revealed from Genome Analyses.</title>
        <authorList>
            <person name="Imhoff J.F."/>
            <person name="Rahn T."/>
            <person name="Kunzel S."/>
            <person name="Keller A."/>
            <person name="Neulinger S.C."/>
        </authorList>
    </citation>
    <scope>NUCLEOTIDE SEQUENCE [LARGE SCALE GENOMIC DNA]</scope>
    <source>
        <strain evidence="1 2">DSM 9895</strain>
    </source>
</reference>
<name>A0ABS1DFU7_9PROT</name>
<sequence length="172" mass="18862">MKTLYLLRHAKSSWDDPTLADHDRPLAARGRQAAPRMAVWLRTEARRPDLVICSSAARAHETWDLVARELQPAPEVDIRRSVYDAGPDQLIAIAQGAPARVDTLMLVGHNPAMEEAAALLAGGGDTKALATMQSKYPTAAVAEFTFELDAWESIGRDTGYLARFVRPKDLAE</sequence>
<dbReference type="Pfam" id="PF00300">
    <property type="entry name" value="His_Phos_1"/>
    <property type="match status" value="1"/>
</dbReference>